<evidence type="ECO:0000313" key="3">
    <source>
        <dbReference type="EMBL" id="CAI2170410.1"/>
    </source>
</evidence>
<name>A0A9W4SI56_9GLOM</name>
<protein>
    <submittedName>
        <fullName evidence="3">7643_t:CDS:1</fullName>
    </submittedName>
</protein>
<keyword evidence="4" id="KW-1185">Reference proteome</keyword>
<dbReference type="Pfam" id="PF25560">
    <property type="entry name" value="DUF7932"/>
    <property type="match status" value="2"/>
</dbReference>
<gene>
    <name evidence="3" type="ORF">FWILDA_LOCUS4568</name>
</gene>
<reference evidence="3" key="1">
    <citation type="submission" date="2022-08" db="EMBL/GenBank/DDBJ databases">
        <authorList>
            <person name="Kallberg Y."/>
            <person name="Tangrot J."/>
            <person name="Rosling A."/>
        </authorList>
    </citation>
    <scope>NUCLEOTIDE SEQUENCE</scope>
    <source>
        <strain evidence="3">Wild A</strain>
    </source>
</reference>
<comment type="caution">
    <text evidence="3">The sequence shown here is derived from an EMBL/GenBank/DDBJ whole genome shotgun (WGS) entry which is preliminary data.</text>
</comment>
<dbReference type="EMBL" id="CAMKVN010000697">
    <property type="protein sequence ID" value="CAI2170410.1"/>
    <property type="molecule type" value="Genomic_DNA"/>
</dbReference>
<accession>A0A9W4SI56</accession>
<organism evidence="3 4">
    <name type="scientific">Funneliformis geosporum</name>
    <dbReference type="NCBI Taxonomy" id="1117311"/>
    <lineage>
        <taxon>Eukaryota</taxon>
        <taxon>Fungi</taxon>
        <taxon>Fungi incertae sedis</taxon>
        <taxon>Mucoromycota</taxon>
        <taxon>Glomeromycotina</taxon>
        <taxon>Glomeromycetes</taxon>
        <taxon>Glomerales</taxon>
        <taxon>Glomeraceae</taxon>
        <taxon>Funneliformis</taxon>
    </lineage>
</organism>
<dbReference type="OrthoDB" id="5319158at2759"/>
<feature type="domain" description="DUF7932" evidence="2">
    <location>
        <begin position="210"/>
        <end position="290"/>
    </location>
</feature>
<evidence type="ECO:0000259" key="2">
    <source>
        <dbReference type="Pfam" id="PF25560"/>
    </source>
</evidence>
<feature type="domain" description="DUF7932" evidence="2">
    <location>
        <begin position="530"/>
        <end position="650"/>
    </location>
</feature>
<evidence type="ECO:0000313" key="4">
    <source>
        <dbReference type="Proteomes" id="UP001153678"/>
    </source>
</evidence>
<dbReference type="InterPro" id="IPR057692">
    <property type="entry name" value="DUF7932"/>
</dbReference>
<feature type="region of interest" description="Disordered" evidence="1">
    <location>
        <begin position="17"/>
        <end position="37"/>
    </location>
</feature>
<evidence type="ECO:0000256" key="1">
    <source>
        <dbReference type="SAM" id="MobiDB-lite"/>
    </source>
</evidence>
<dbReference type="Proteomes" id="UP001153678">
    <property type="component" value="Unassembled WGS sequence"/>
</dbReference>
<proteinExistence type="predicted"/>
<sequence length="1667" mass="189771">MPDITIDGCGKDGANGNDGKDASIFTSSGRNAKPAEDGKHAKIINLTLSSVKGSKVPGHIHITGSIGNQRFEREYFLDLTGMIHFRAKGGNGGDGGVGGNASYDNSTYDYQGTGGKGTNGGNGGNGGRIKITTNEHDSHLLTLIGKYYISGGKGGKAGMHGKGNHKFYMLPVNGRDGENGTFKCGVMTEDGQWYEKSPEHTSFLKIKNLKYEPQAESGIFEPGSTLNITNMELENIGSEPTPKHTLIRIELDSKTKWVKNHSIFAPLHIHPNTHKSLRMSAIMTKIERPHHISFEESFGFDIKYPINMSEVTAIRAQSDIYVLFWSVSNISKSALGRQSTFGRQVKTVLTNDESINEEIDNQEITFIEAGKSIHITSKVKLNNDNSWHHFTVKLQIGLVNEPNKLKSIQKRHFKIKTTSKTTQDFILDASNNACENINTKQKNLSNKGLIDISLSYHFDEQTNLKKVLFRGSIKFNDGLNISLDNSFYFGKGEYIYIANSRFLQEYNVTISTKQQESYLFSLLKNKPFKLRLHQIEIDSVNDSGIIEPASDIIKIKSLKVRNEGEMPTPNNYGIYIIISSKNNIIPKDILCTITDSIRFNQNHEIKNIICKRTRLNNPDISIVPLQFRDEIVLNAVLDSKINCTLQDFNDKRIDLLLQHPILIDEFIGIRRPSATQEIYNIFWKVKNISNIEFGKNSKEKRHIESSIYNYTNDDTLFRNEINYLESNSSYLLSTRIELKKSSNVKSHFDIKLLLGSMESPEVLLPVQSYPFNLSSLGGTIYKPMDLVFDLNAGRLNLNNERDDYTSPGSVQLNISIPNLVKHKIGDIAVRGALQFTNGWKVNINDCFSLGNTGMIYLYPNGRKDLYKGTIDIEIAQEDFDLLYLIESSSLEKCKNQLYKVITSSILGGNQVQLYYQIYKFKNTGGMPTPNNYKISIDFLTSTGISVINDNSLHLSKSIEPAQEILLSQDNEKPLGFQINEHRNFSKDKPLDKIFTVNVKYPVQFNDQIKSNVNRNVTRVSWKLSNISQIDLGSKSKSRRIVKVQIIIDSILPENSLKFKSTQGLSTYLEQEILLLNGKQTKEMFCDLVRKKPIKISPSYKTNNNSDLLLVTNSKTTRRDIEGWYKLCQELNLTMSLWDIKKEGHFDLLESGITTDFSGKSIVILNNEFEKGNSIIELLNPLQFYQAVNSHDIKFYLVGTTISDNKIKSLFIPEGLIQKSDNALITTNFNTIKNYVKVQQESNTAQKTEIDCINTSLRPIIRMNSKSGSNHYARQKVQKLSIFAENCFNNRNIFVSILGNKRSNDRIISCKTYNRTKKYLTYHNRDPKSPINSKTTKIGLLSCISFTKRLEQLQVMMFSHDKASNEILEIHKNLIEVDLAMEIISLCERLEFDSISDDTLFTYFTFFNKFCMEFIVGIIPKEASLSASNSDWILNVLAKLKVSVSVLKLFKLDQIIQLQYQKSFQLIVEHTKFLNIQSINDVLKYKVNSIMEHWSKQYAQQNVLKFVKYKLLEFLYIEGNLKTEWNYLNDSMDIILNEGEYNDYNNFHVIAHKIIDEYSKDFKEEIELLAKQNAFILRDIKDGIIIIRTEKFNHGSEKFDKNHGSEEIIKYLGSEEINEDHGSEKINDKNLGTESINKDHGSEFVNEKYLSTGKINEVQELHRTLIKD</sequence>